<dbReference type="InterPro" id="IPR001902">
    <property type="entry name" value="SLC26A/SulP_fam"/>
</dbReference>
<comment type="subcellular location">
    <subcellularLocation>
        <location evidence="1">Membrane</location>
        <topology evidence="1">Multi-pass membrane protein</topology>
    </subcellularLocation>
</comment>
<dbReference type="EMBL" id="JAIWYP010000002">
    <property type="protein sequence ID" value="KAH3871486.1"/>
    <property type="molecule type" value="Genomic_DNA"/>
</dbReference>
<evidence type="ECO:0000256" key="3">
    <source>
        <dbReference type="ARBA" id="ARBA00022989"/>
    </source>
</evidence>
<dbReference type="NCBIfam" id="TIGR00815">
    <property type="entry name" value="sulP"/>
    <property type="match status" value="1"/>
</dbReference>
<dbReference type="GO" id="GO:0055085">
    <property type="term" value="P:transmembrane transport"/>
    <property type="evidence" value="ECO:0007669"/>
    <property type="project" value="InterPro"/>
</dbReference>
<evidence type="ECO:0000259" key="6">
    <source>
        <dbReference type="PROSITE" id="PS50801"/>
    </source>
</evidence>
<dbReference type="CDD" id="cd07042">
    <property type="entry name" value="STAS_SulP_like_sulfate_transporter"/>
    <property type="match status" value="1"/>
</dbReference>
<feature type="transmembrane region" description="Helical" evidence="5">
    <location>
        <begin position="351"/>
        <end position="368"/>
    </location>
</feature>
<dbReference type="InterPro" id="IPR011547">
    <property type="entry name" value="SLC26A/SulP_dom"/>
</dbReference>
<feature type="transmembrane region" description="Helical" evidence="5">
    <location>
        <begin position="428"/>
        <end position="461"/>
    </location>
</feature>
<name>A0A9D4RJZ0_DREPO</name>
<feature type="domain" description="STAS" evidence="6">
    <location>
        <begin position="545"/>
        <end position="695"/>
    </location>
</feature>
<evidence type="ECO:0000256" key="4">
    <source>
        <dbReference type="ARBA" id="ARBA00023136"/>
    </source>
</evidence>
<evidence type="ECO:0000256" key="2">
    <source>
        <dbReference type="ARBA" id="ARBA00022692"/>
    </source>
</evidence>
<dbReference type="InterPro" id="IPR002645">
    <property type="entry name" value="STAS_dom"/>
</dbReference>
<dbReference type="GO" id="GO:0016020">
    <property type="term" value="C:membrane"/>
    <property type="evidence" value="ECO:0007669"/>
    <property type="project" value="UniProtKB-SubCell"/>
</dbReference>
<dbReference type="Pfam" id="PF01740">
    <property type="entry name" value="STAS"/>
    <property type="match status" value="1"/>
</dbReference>
<gene>
    <name evidence="7" type="ORF">DPMN_034689</name>
</gene>
<dbReference type="PANTHER" id="PTHR11814">
    <property type="entry name" value="SULFATE TRANSPORTER"/>
    <property type="match status" value="1"/>
</dbReference>
<dbReference type="Proteomes" id="UP000828390">
    <property type="component" value="Unassembled WGS sequence"/>
</dbReference>
<feature type="transmembrane region" description="Helical" evidence="5">
    <location>
        <begin position="482"/>
        <end position="513"/>
    </location>
</feature>
<reference evidence="7" key="1">
    <citation type="journal article" date="2019" name="bioRxiv">
        <title>The Genome of the Zebra Mussel, Dreissena polymorpha: A Resource for Invasive Species Research.</title>
        <authorList>
            <person name="McCartney M.A."/>
            <person name="Auch B."/>
            <person name="Kono T."/>
            <person name="Mallez S."/>
            <person name="Zhang Y."/>
            <person name="Obille A."/>
            <person name="Becker A."/>
            <person name="Abrahante J.E."/>
            <person name="Garbe J."/>
            <person name="Badalamenti J.P."/>
            <person name="Herman A."/>
            <person name="Mangelson H."/>
            <person name="Liachko I."/>
            <person name="Sullivan S."/>
            <person name="Sone E.D."/>
            <person name="Koren S."/>
            <person name="Silverstein K.A.T."/>
            <person name="Beckman K.B."/>
            <person name="Gohl D.M."/>
        </authorList>
    </citation>
    <scope>NUCLEOTIDE SEQUENCE</scope>
    <source>
        <strain evidence="7">Duluth1</strain>
        <tissue evidence="7">Whole animal</tissue>
    </source>
</reference>
<dbReference type="SUPFAM" id="SSF52091">
    <property type="entry name" value="SpoIIaa-like"/>
    <property type="match status" value="1"/>
</dbReference>
<keyword evidence="4 5" id="KW-0472">Membrane</keyword>
<reference evidence="7" key="2">
    <citation type="submission" date="2020-11" db="EMBL/GenBank/DDBJ databases">
        <authorList>
            <person name="McCartney M.A."/>
            <person name="Auch B."/>
            <person name="Kono T."/>
            <person name="Mallez S."/>
            <person name="Becker A."/>
            <person name="Gohl D.M."/>
            <person name="Silverstein K.A.T."/>
            <person name="Koren S."/>
            <person name="Bechman K.B."/>
            <person name="Herman A."/>
            <person name="Abrahante J.E."/>
            <person name="Garbe J."/>
        </authorList>
    </citation>
    <scope>NUCLEOTIDE SEQUENCE</scope>
    <source>
        <strain evidence="7">Duluth1</strain>
        <tissue evidence="7">Whole animal</tissue>
    </source>
</reference>
<keyword evidence="2 5" id="KW-0812">Transmembrane</keyword>
<feature type="transmembrane region" description="Helical" evidence="5">
    <location>
        <begin position="303"/>
        <end position="320"/>
    </location>
</feature>
<dbReference type="InterPro" id="IPR036513">
    <property type="entry name" value="STAS_dom_sf"/>
</dbReference>
<protein>
    <recommendedName>
        <fullName evidence="6">STAS domain-containing protein</fullName>
    </recommendedName>
</protein>
<feature type="transmembrane region" description="Helical" evidence="5">
    <location>
        <begin position="90"/>
        <end position="115"/>
    </location>
</feature>
<feature type="transmembrane region" description="Helical" evidence="5">
    <location>
        <begin position="190"/>
        <end position="212"/>
    </location>
</feature>
<organism evidence="7 8">
    <name type="scientific">Dreissena polymorpha</name>
    <name type="common">Zebra mussel</name>
    <name type="synonym">Mytilus polymorpha</name>
    <dbReference type="NCBI Taxonomy" id="45954"/>
    <lineage>
        <taxon>Eukaryota</taxon>
        <taxon>Metazoa</taxon>
        <taxon>Spiralia</taxon>
        <taxon>Lophotrochozoa</taxon>
        <taxon>Mollusca</taxon>
        <taxon>Bivalvia</taxon>
        <taxon>Autobranchia</taxon>
        <taxon>Heteroconchia</taxon>
        <taxon>Euheterodonta</taxon>
        <taxon>Imparidentia</taxon>
        <taxon>Neoheterodontei</taxon>
        <taxon>Myida</taxon>
        <taxon>Dreissenoidea</taxon>
        <taxon>Dreissenidae</taxon>
        <taxon>Dreissena</taxon>
    </lineage>
</organism>
<dbReference type="PROSITE" id="PS50801">
    <property type="entry name" value="STAS"/>
    <property type="match status" value="1"/>
</dbReference>
<proteinExistence type="predicted"/>
<dbReference type="Pfam" id="PF00916">
    <property type="entry name" value="Sulfate_transp"/>
    <property type="match status" value="1"/>
</dbReference>
<evidence type="ECO:0000256" key="5">
    <source>
        <dbReference type="SAM" id="Phobius"/>
    </source>
</evidence>
<dbReference type="Gene3D" id="3.30.750.24">
    <property type="entry name" value="STAS domain"/>
    <property type="match status" value="1"/>
</dbReference>
<dbReference type="AlphaFoldDB" id="A0A9D4RJZ0"/>
<sequence length="701" mass="77212">MEIERERLLNIASDDKDVRPKHTAQVLITRNVYTQDQYDATYADSNATKSTLMTCVKKKLKICSPNKICEIVLSYFPCVYFVRNYNIKKYIAWDLLSGITVSFMHLPMALGFGILATLRPVHGLYTTFFSVLVYMILGTSPHVSFGTNAVMALLTQTVVEREAGIFIDERSAANGTAPTEDEIMEVKTGAAMACCFIVGAILLTMGLLKLGFITTYLSTSFVGGFTTASAVHIATSQLPKVTGITLTNHAGAGKLIFTYIEIFSKIGDANVAAVIIGVICMAVLLFVKICINERFKSKMKMPVPIDLIVVVVVTIISHFAKFYDKFNVKVVGEIPSGFTVPDVPHFHNLDAFIMDAVVIAVMSFALSISMAKHCAVIHGIDIDDNQELVAYGASNLIGSFFHAFPAAAAPPRTMILSSLGAKTTLHAVPTVVFIVLVILVIGQLFVSLPMTVLGAMIIVSMKDLLLQYQNLPRIWRINKYDFAIWMTTNVVSVLADLKYGIIAGIGVSIFLVVVRDQCAKASIATVAENEDVLVNVKAFDGNAHVKVFRIPTNLYFATCERIKSELFKRVPSSIQKPRTIHADLHKAFNIDKNIEHNDTHKNGEISTAKPADNFENVVDEEHIVLVIDCLRVSYIDMAGLGILVQIVKAYKGMGMDVYLTGLHQSVIETLTNGDFFKSFPRSDVYYDVFDVLEMLPKTSNM</sequence>
<keyword evidence="8" id="KW-1185">Reference proteome</keyword>
<evidence type="ECO:0000313" key="7">
    <source>
        <dbReference type="EMBL" id="KAH3871486.1"/>
    </source>
</evidence>
<feature type="transmembrane region" description="Helical" evidence="5">
    <location>
        <begin position="271"/>
        <end position="291"/>
    </location>
</feature>
<evidence type="ECO:0000256" key="1">
    <source>
        <dbReference type="ARBA" id="ARBA00004141"/>
    </source>
</evidence>
<dbReference type="OrthoDB" id="288203at2759"/>
<evidence type="ECO:0000313" key="8">
    <source>
        <dbReference type="Proteomes" id="UP000828390"/>
    </source>
</evidence>
<comment type="caution">
    <text evidence="7">The sequence shown here is derived from an EMBL/GenBank/DDBJ whole genome shotgun (WGS) entry which is preliminary data.</text>
</comment>
<accession>A0A9D4RJZ0</accession>
<keyword evidence="3 5" id="KW-1133">Transmembrane helix</keyword>